<gene>
    <name evidence="6" type="ORF">FRZ44_32260</name>
</gene>
<feature type="transmembrane region" description="Helical" evidence="4">
    <location>
        <begin position="381"/>
        <end position="400"/>
    </location>
</feature>
<feature type="transmembrane region" description="Helical" evidence="4">
    <location>
        <begin position="290"/>
        <end position="310"/>
    </location>
</feature>
<feature type="domain" description="Major facilitator superfamily (MFS) profile" evidence="5">
    <location>
        <begin position="10"/>
        <end position="404"/>
    </location>
</feature>
<dbReference type="CDD" id="cd17355">
    <property type="entry name" value="MFS_YcxA_like"/>
    <property type="match status" value="1"/>
</dbReference>
<proteinExistence type="predicted"/>
<feature type="transmembrane region" description="Helical" evidence="4">
    <location>
        <begin position="263"/>
        <end position="283"/>
    </location>
</feature>
<dbReference type="Pfam" id="PF07690">
    <property type="entry name" value="MFS_1"/>
    <property type="match status" value="1"/>
</dbReference>
<dbReference type="Gene3D" id="1.20.1250.20">
    <property type="entry name" value="MFS general substrate transporter like domains"/>
    <property type="match status" value="2"/>
</dbReference>
<feature type="transmembrane region" description="Helical" evidence="4">
    <location>
        <begin position="224"/>
        <end position="243"/>
    </location>
</feature>
<feature type="transmembrane region" description="Helical" evidence="4">
    <location>
        <begin position="167"/>
        <end position="187"/>
    </location>
</feature>
<organism evidence="6 7">
    <name type="scientific">Hypericibacter terrae</name>
    <dbReference type="NCBI Taxonomy" id="2602015"/>
    <lineage>
        <taxon>Bacteria</taxon>
        <taxon>Pseudomonadati</taxon>
        <taxon>Pseudomonadota</taxon>
        <taxon>Alphaproteobacteria</taxon>
        <taxon>Rhodospirillales</taxon>
        <taxon>Dongiaceae</taxon>
        <taxon>Hypericibacter</taxon>
    </lineage>
</organism>
<evidence type="ECO:0000256" key="4">
    <source>
        <dbReference type="SAM" id="Phobius"/>
    </source>
</evidence>
<dbReference type="InterPro" id="IPR020846">
    <property type="entry name" value="MFS_dom"/>
</dbReference>
<dbReference type="InterPro" id="IPR036259">
    <property type="entry name" value="MFS_trans_sf"/>
</dbReference>
<sequence length="418" mass="44303">MKHWHLTDWVVLAVAFLVLALSFSARSLLGLTMPALETELGWSRSLSSSAMSLALVVMGCVAPLSGALVDRFGARAILCAGLGAVGVGVALAASVAASWQFFASFSLLAGLGFGMAANHVVATLMSRRFEEGRGLAVGIATAGSTAGQLLLIPVLSEVMTATGGWRSSYWAVGISCLAVIPMTWMLVSRQGRAAELARDHLPARRAEAALPLDERLRYIFTNTAFWLLAAGFFICGITTTGVIETHLLPYAAACGFPPLESATAYGVLSAFNLFGMVLAGRLSDQMNRPLLLGAIYIFRALCFILLIFVARDVSLLFVFAVLFGIFDYSTFVVTASLVSTHIGLRVMGLAMGLLSASHSLGAAIGSFGGGYLFDLFARYEWVWVVSIVLALGAGLLSFLIREKPDRAAVVELLPAPAH</sequence>
<dbReference type="GO" id="GO:0022857">
    <property type="term" value="F:transmembrane transporter activity"/>
    <property type="evidence" value="ECO:0007669"/>
    <property type="project" value="InterPro"/>
</dbReference>
<dbReference type="EMBL" id="CP042906">
    <property type="protein sequence ID" value="QEX17923.1"/>
    <property type="molecule type" value="Genomic_DNA"/>
</dbReference>
<dbReference type="InterPro" id="IPR011701">
    <property type="entry name" value="MFS"/>
</dbReference>
<dbReference type="RefSeq" id="WP_151178132.1">
    <property type="nucleotide sequence ID" value="NZ_CP042906.1"/>
</dbReference>
<dbReference type="InterPro" id="IPR050327">
    <property type="entry name" value="Proton-linked_MCT"/>
</dbReference>
<evidence type="ECO:0000313" key="7">
    <source>
        <dbReference type="Proteomes" id="UP000326202"/>
    </source>
</evidence>
<evidence type="ECO:0000313" key="6">
    <source>
        <dbReference type="EMBL" id="QEX17923.1"/>
    </source>
</evidence>
<reference evidence="6 7" key="1">
    <citation type="submission" date="2019-08" db="EMBL/GenBank/DDBJ databases">
        <title>Hyperibacter terrae gen. nov., sp. nov. and Hyperibacter viscosus sp. nov., two new members in the family Rhodospirillaceae isolated from the rhizosphere of Hypericum perforatum.</title>
        <authorList>
            <person name="Noviana Z."/>
        </authorList>
    </citation>
    <scope>NUCLEOTIDE SEQUENCE [LARGE SCALE GENOMIC DNA]</scope>
    <source>
        <strain evidence="6 7">R5913</strain>
    </source>
</reference>
<feature type="transmembrane region" description="Helical" evidence="4">
    <location>
        <begin position="46"/>
        <end position="69"/>
    </location>
</feature>
<dbReference type="Proteomes" id="UP000326202">
    <property type="component" value="Chromosome"/>
</dbReference>
<protein>
    <submittedName>
        <fullName evidence="6">MFS transporter</fullName>
    </submittedName>
</protein>
<keyword evidence="3 4" id="KW-0472">Membrane</keyword>
<feature type="transmembrane region" description="Helical" evidence="4">
    <location>
        <begin position="316"/>
        <end position="339"/>
    </location>
</feature>
<feature type="transmembrane region" description="Helical" evidence="4">
    <location>
        <begin position="134"/>
        <end position="155"/>
    </location>
</feature>
<keyword evidence="2 4" id="KW-1133">Transmembrane helix</keyword>
<feature type="transmembrane region" description="Helical" evidence="4">
    <location>
        <begin position="101"/>
        <end position="122"/>
    </location>
</feature>
<dbReference type="OrthoDB" id="146345at2"/>
<keyword evidence="1 4" id="KW-0812">Transmembrane</keyword>
<dbReference type="AlphaFoldDB" id="A0A5J6MKK0"/>
<feature type="transmembrane region" description="Helical" evidence="4">
    <location>
        <begin position="76"/>
        <end position="95"/>
    </location>
</feature>
<name>A0A5J6MKK0_9PROT</name>
<evidence type="ECO:0000259" key="5">
    <source>
        <dbReference type="PROSITE" id="PS50850"/>
    </source>
</evidence>
<dbReference type="KEGG" id="htq:FRZ44_32260"/>
<accession>A0A5J6MKK0</accession>
<keyword evidence="7" id="KW-1185">Reference proteome</keyword>
<feature type="transmembrane region" description="Helical" evidence="4">
    <location>
        <begin position="346"/>
        <end position="369"/>
    </location>
</feature>
<evidence type="ECO:0000256" key="3">
    <source>
        <dbReference type="ARBA" id="ARBA00023136"/>
    </source>
</evidence>
<dbReference type="PANTHER" id="PTHR11360:SF284">
    <property type="entry name" value="EG:103B4.3 PROTEIN-RELATED"/>
    <property type="match status" value="1"/>
</dbReference>
<dbReference type="PROSITE" id="PS50850">
    <property type="entry name" value="MFS"/>
    <property type="match status" value="1"/>
</dbReference>
<evidence type="ECO:0000256" key="2">
    <source>
        <dbReference type="ARBA" id="ARBA00022989"/>
    </source>
</evidence>
<dbReference type="PANTHER" id="PTHR11360">
    <property type="entry name" value="MONOCARBOXYLATE TRANSPORTER"/>
    <property type="match status" value="1"/>
</dbReference>
<evidence type="ECO:0000256" key="1">
    <source>
        <dbReference type="ARBA" id="ARBA00022692"/>
    </source>
</evidence>
<dbReference type="SUPFAM" id="SSF103473">
    <property type="entry name" value="MFS general substrate transporter"/>
    <property type="match status" value="1"/>
</dbReference>